<organism evidence="13 14">
    <name type="scientific">Hydnum rufescens UP504</name>
    <dbReference type="NCBI Taxonomy" id="1448309"/>
    <lineage>
        <taxon>Eukaryota</taxon>
        <taxon>Fungi</taxon>
        <taxon>Dikarya</taxon>
        <taxon>Basidiomycota</taxon>
        <taxon>Agaricomycotina</taxon>
        <taxon>Agaricomycetes</taxon>
        <taxon>Cantharellales</taxon>
        <taxon>Hydnaceae</taxon>
        <taxon>Hydnum</taxon>
    </lineage>
</organism>
<dbReference type="Pfam" id="PF05199">
    <property type="entry name" value="GMC_oxred_C"/>
    <property type="match status" value="1"/>
</dbReference>
<keyword evidence="6" id="KW-0560">Oxidoreductase</keyword>
<evidence type="ECO:0000256" key="2">
    <source>
        <dbReference type="ARBA" id="ARBA00010790"/>
    </source>
</evidence>
<evidence type="ECO:0000256" key="1">
    <source>
        <dbReference type="ARBA" id="ARBA00001974"/>
    </source>
</evidence>
<evidence type="ECO:0000256" key="5">
    <source>
        <dbReference type="ARBA" id="ARBA00022827"/>
    </source>
</evidence>
<dbReference type="Gene3D" id="3.30.560.10">
    <property type="entry name" value="Glucose Oxidase, domain 3"/>
    <property type="match status" value="1"/>
</dbReference>
<evidence type="ECO:0000256" key="8">
    <source>
        <dbReference type="PIRSR" id="PIRSR000137-2"/>
    </source>
</evidence>
<dbReference type="Gene3D" id="4.10.450.10">
    <property type="entry name" value="Glucose Oxidase, domain 2"/>
    <property type="match status" value="1"/>
</dbReference>
<keyword evidence="4 10" id="KW-0732">Signal</keyword>
<sequence length="614" mass="64812">MLLCSTLLLAVGFGALSGVLGGVITDPTLVSNHTYDYIIVGGGLTGLTVAGRLTENPNIQVLVIEAGNDDRTNPVVYDIYRYGDAFGTKLDWSYPADQGRSILAGKTLGGSSSINGAAWTRGLKQQYDSWLQLLDPADANSGWDWNGMFSYMKKAESFTPPNSGQLAKGANSISSYHGFTGPVHAAFPLYGLSSKLMYGGPQEPAFASVMVKFGLVKYKDLNGGTPNCVSFTPDSNGRAFVVNQPRGLGSPVILRVAYLSPVESQRKGWTTLVGQQVTKILFNPSTALPRVATGVQFGTSSGKRFTALARKEVILAAGAIGSPKVLQLSGIGDAAALSSLGIQSVVNLPTVGKNLQEQTLSALGAGGTNFNVGGSGPSDVIAYPNLYQLFGSQASAMVNHITQSISAWASSQAKSALSASALQTIFGIQANLIIQDNAPVAELFQVTNYPDKLGTIIWPLLPFSRGTVQITSSNPFVPPKTTVNYFSVDFDLSTQIAAARMVRRSFQTSPLSGLSTGETVPGFSTVPDDANHGSDANWTKWIKSQFSSVAHPIATCAMMSRSLGGVVDARLRVYDTQNVRVVDASIMPLQISAHLSSTLYGIAEKAADIIKSGL</sequence>
<reference evidence="13" key="1">
    <citation type="journal article" date="2020" name="Nat. Commun.">
        <title>Large-scale genome sequencing of mycorrhizal fungi provides insights into the early evolution of symbiotic traits.</title>
        <authorList>
            <person name="Miyauchi S."/>
            <person name="Kiss E."/>
            <person name="Kuo A."/>
            <person name="Drula E."/>
            <person name="Kohler A."/>
            <person name="Sanchez-Garcia M."/>
            <person name="Morin E."/>
            <person name="Andreopoulos B."/>
            <person name="Barry K.W."/>
            <person name="Bonito G."/>
            <person name="Buee M."/>
            <person name="Carver A."/>
            <person name="Chen C."/>
            <person name="Cichocki N."/>
            <person name="Clum A."/>
            <person name="Culley D."/>
            <person name="Crous P.W."/>
            <person name="Fauchery L."/>
            <person name="Girlanda M."/>
            <person name="Hayes R.D."/>
            <person name="Keri Z."/>
            <person name="LaButti K."/>
            <person name="Lipzen A."/>
            <person name="Lombard V."/>
            <person name="Magnuson J."/>
            <person name="Maillard F."/>
            <person name="Murat C."/>
            <person name="Nolan M."/>
            <person name="Ohm R.A."/>
            <person name="Pangilinan J."/>
            <person name="Pereira M.F."/>
            <person name="Perotto S."/>
            <person name="Peter M."/>
            <person name="Pfister S."/>
            <person name="Riley R."/>
            <person name="Sitrit Y."/>
            <person name="Stielow J.B."/>
            <person name="Szollosi G."/>
            <person name="Zifcakova L."/>
            <person name="Stursova M."/>
            <person name="Spatafora J.W."/>
            <person name="Tedersoo L."/>
            <person name="Vaario L.M."/>
            <person name="Yamada A."/>
            <person name="Yan M."/>
            <person name="Wang P."/>
            <person name="Xu J."/>
            <person name="Bruns T."/>
            <person name="Baldrian P."/>
            <person name="Vilgalys R."/>
            <person name="Dunand C."/>
            <person name="Henrissat B."/>
            <person name="Grigoriev I.V."/>
            <person name="Hibbett D."/>
            <person name="Nagy L.G."/>
            <person name="Martin F.M."/>
        </authorList>
    </citation>
    <scope>NUCLEOTIDE SEQUENCE</scope>
    <source>
        <strain evidence="13">UP504</strain>
    </source>
</reference>
<proteinExistence type="inferred from homology"/>
<dbReference type="InterPro" id="IPR012132">
    <property type="entry name" value="GMC_OxRdtase"/>
</dbReference>
<evidence type="ECO:0000259" key="12">
    <source>
        <dbReference type="PROSITE" id="PS00624"/>
    </source>
</evidence>
<feature type="domain" description="Glucose-methanol-choline oxidoreductase N-terminal" evidence="12">
    <location>
        <begin position="318"/>
        <end position="332"/>
    </location>
</feature>
<evidence type="ECO:0000256" key="4">
    <source>
        <dbReference type="ARBA" id="ARBA00022729"/>
    </source>
</evidence>
<evidence type="ECO:0000256" key="6">
    <source>
        <dbReference type="ARBA" id="ARBA00023002"/>
    </source>
</evidence>
<evidence type="ECO:0000259" key="11">
    <source>
        <dbReference type="PROSITE" id="PS00623"/>
    </source>
</evidence>
<dbReference type="PANTHER" id="PTHR11552">
    <property type="entry name" value="GLUCOSE-METHANOL-CHOLINE GMC OXIDOREDUCTASE"/>
    <property type="match status" value="1"/>
</dbReference>
<dbReference type="Gene3D" id="3.50.50.60">
    <property type="entry name" value="FAD/NAD(P)-binding domain"/>
    <property type="match status" value="1"/>
</dbReference>
<dbReference type="Pfam" id="PF00732">
    <property type="entry name" value="GMC_oxred_N"/>
    <property type="match status" value="1"/>
</dbReference>
<feature type="domain" description="Glucose-methanol-choline oxidoreductase N-terminal" evidence="11">
    <location>
        <begin position="105"/>
        <end position="128"/>
    </location>
</feature>
<gene>
    <name evidence="13" type="ORF">BS47DRAFT_1371271</name>
</gene>
<evidence type="ECO:0000256" key="3">
    <source>
        <dbReference type="ARBA" id="ARBA00022630"/>
    </source>
</evidence>
<comment type="caution">
    <text evidence="13">The sequence shown here is derived from an EMBL/GenBank/DDBJ whole genome shotgun (WGS) entry which is preliminary data.</text>
</comment>
<evidence type="ECO:0000256" key="9">
    <source>
        <dbReference type="RuleBase" id="RU003968"/>
    </source>
</evidence>
<dbReference type="InterPro" id="IPR036188">
    <property type="entry name" value="FAD/NAD-bd_sf"/>
</dbReference>
<dbReference type="Proteomes" id="UP000886523">
    <property type="component" value="Unassembled WGS sequence"/>
</dbReference>
<dbReference type="AlphaFoldDB" id="A0A9P6B4L7"/>
<keyword evidence="5 8" id="KW-0274">FAD</keyword>
<dbReference type="GO" id="GO:0050660">
    <property type="term" value="F:flavin adenine dinucleotide binding"/>
    <property type="evidence" value="ECO:0007669"/>
    <property type="project" value="InterPro"/>
</dbReference>
<dbReference type="PROSITE" id="PS00623">
    <property type="entry name" value="GMC_OXRED_1"/>
    <property type="match status" value="1"/>
</dbReference>
<accession>A0A9P6B4L7</accession>
<dbReference type="GO" id="GO:0016614">
    <property type="term" value="F:oxidoreductase activity, acting on CH-OH group of donors"/>
    <property type="evidence" value="ECO:0007669"/>
    <property type="project" value="InterPro"/>
</dbReference>
<dbReference type="OrthoDB" id="269227at2759"/>
<name>A0A9P6B4L7_9AGAM</name>
<keyword evidence="14" id="KW-1185">Reference proteome</keyword>
<evidence type="ECO:0000313" key="14">
    <source>
        <dbReference type="Proteomes" id="UP000886523"/>
    </source>
</evidence>
<dbReference type="InterPro" id="IPR007867">
    <property type="entry name" value="GMC_OxRtase_C"/>
</dbReference>
<dbReference type="SUPFAM" id="SSF54373">
    <property type="entry name" value="FAD-linked reductases, C-terminal domain"/>
    <property type="match status" value="1"/>
</dbReference>
<dbReference type="EMBL" id="MU128930">
    <property type="protein sequence ID" value="KAF9517618.1"/>
    <property type="molecule type" value="Genomic_DNA"/>
</dbReference>
<keyword evidence="3 9" id="KW-0285">Flavoprotein</keyword>
<protein>
    <submittedName>
        <fullName evidence="13">GMC oxidoreductase</fullName>
    </submittedName>
</protein>
<evidence type="ECO:0000256" key="7">
    <source>
        <dbReference type="PIRSR" id="PIRSR000137-1"/>
    </source>
</evidence>
<dbReference type="SUPFAM" id="SSF51905">
    <property type="entry name" value="FAD/NAD(P)-binding domain"/>
    <property type="match status" value="1"/>
</dbReference>
<feature type="active site" description="Proton donor" evidence="7">
    <location>
        <position position="551"/>
    </location>
</feature>
<dbReference type="PIRSF" id="PIRSF000137">
    <property type="entry name" value="Alcohol_oxidase"/>
    <property type="match status" value="1"/>
</dbReference>
<evidence type="ECO:0000256" key="10">
    <source>
        <dbReference type="SAM" id="SignalP"/>
    </source>
</evidence>
<feature type="chain" id="PRO_5040131566" evidence="10">
    <location>
        <begin position="22"/>
        <end position="614"/>
    </location>
</feature>
<evidence type="ECO:0000313" key="13">
    <source>
        <dbReference type="EMBL" id="KAF9517618.1"/>
    </source>
</evidence>
<dbReference type="PROSITE" id="PS00624">
    <property type="entry name" value="GMC_OXRED_2"/>
    <property type="match status" value="1"/>
</dbReference>
<dbReference type="PANTHER" id="PTHR11552:SF201">
    <property type="entry name" value="GLUCOSE-METHANOL-CHOLINE OXIDOREDUCTASE N-TERMINAL DOMAIN-CONTAINING PROTEIN"/>
    <property type="match status" value="1"/>
</dbReference>
<feature type="active site" description="Proton acceptor" evidence="7">
    <location>
        <position position="594"/>
    </location>
</feature>
<feature type="binding site" evidence="8">
    <location>
        <position position="277"/>
    </location>
    <ligand>
        <name>FAD</name>
        <dbReference type="ChEBI" id="CHEBI:57692"/>
    </ligand>
</feature>
<feature type="signal peptide" evidence="10">
    <location>
        <begin position="1"/>
        <end position="21"/>
    </location>
</feature>
<comment type="cofactor">
    <cofactor evidence="1 8">
        <name>FAD</name>
        <dbReference type="ChEBI" id="CHEBI:57692"/>
    </cofactor>
</comment>
<dbReference type="InterPro" id="IPR027424">
    <property type="entry name" value="Glucose_Oxidase_domain_2"/>
</dbReference>
<dbReference type="InterPro" id="IPR000172">
    <property type="entry name" value="GMC_OxRdtase_N"/>
</dbReference>
<comment type="similarity">
    <text evidence="2 9">Belongs to the GMC oxidoreductase family.</text>
</comment>